<feature type="region of interest" description="Disordered" evidence="11">
    <location>
        <begin position="469"/>
        <end position="497"/>
    </location>
</feature>
<dbReference type="PROSITE" id="PS50103">
    <property type="entry name" value="ZF_C3H1"/>
    <property type="match status" value="1"/>
</dbReference>
<feature type="region of interest" description="Disordered" evidence="11">
    <location>
        <begin position="1"/>
        <end position="24"/>
    </location>
</feature>
<name>A0A8B9VHV0_9AVES</name>
<dbReference type="GO" id="GO:0003729">
    <property type="term" value="F:mRNA binding"/>
    <property type="evidence" value="ECO:0007669"/>
    <property type="project" value="TreeGrafter"/>
</dbReference>
<dbReference type="GO" id="GO:0005634">
    <property type="term" value="C:nucleus"/>
    <property type="evidence" value="ECO:0007669"/>
    <property type="project" value="TreeGrafter"/>
</dbReference>
<evidence type="ECO:0000256" key="1">
    <source>
        <dbReference type="ARBA" id="ARBA00001946"/>
    </source>
</evidence>
<dbReference type="PANTHER" id="PTHR12876">
    <property type="entry name" value="N4BP1-RELATED"/>
    <property type="match status" value="1"/>
</dbReference>
<proteinExistence type="inferred from homology"/>
<keyword evidence="3" id="KW-0540">Nuclease</keyword>
<accession>A0A8B9VHV0</accession>
<evidence type="ECO:0000313" key="14">
    <source>
        <dbReference type="Proteomes" id="UP000694549"/>
    </source>
</evidence>
<reference evidence="13" key="2">
    <citation type="submission" date="2025-09" db="UniProtKB">
        <authorList>
            <consortium name="Ensembl"/>
        </authorList>
    </citation>
    <scope>IDENTIFICATION</scope>
</reference>
<dbReference type="InterPro" id="IPR000571">
    <property type="entry name" value="Znf_CCCH"/>
</dbReference>
<evidence type="ECO:0000259" key="12">
    <source>
        <dbReference type="PROSITE" id="PS50103"/>
    </source>
</evidence>
<dbReference type="FunFam" id="3.40.50.11980:FF:000001">
    <property type="entry name" value="ZC3H12A isoform 1"/>
    <property type="match status" value="1"/>
</dbReference>
<comment type="cofactor">
    <cofactor evidence="1">
        <name>Mg(2+)</name>
        <dbReference type="ChEBI" id="CHEBI:18420"/>
    </cofactor>
</comment>
<evidence type="ECO:0000256" key="6">
    <source>
        <dbReference type="ARBA" id="ARBA00022771"/>
    </source>
</evidence>
<evidence type="ECO:0000256" key="3">
    <source>
        <dbReference type="ARBA" id="ARBA00022722"/>
    </source>
</evidence>
<dbReference type="Ensembl" id="ENSAZOT00000026451.1">
    <property type="protein sequence ID" value="ENSAZOP00000024650.1"/>
    <property type="gene ID" value="ENSAZOG00000015863.1"/>
</dbReference>
<feature type="zinc finger region" description="C3H1-type" evidence="10">
    <location>
        <begin position="278"/>
        <end position="303"/>
    </location>
</feature>
<keyword evidence="5" id="KW-0255">Endonuclease</keyword>
<dbReference type="GO" id="GO:0016787">
    <property type="term" value="F:hydrolase activity"/>
    <property type="evidence" value="ECO:0007669"/>
    <property type="project" value="UniProtKB-KW"/>
</dbReference>
<dbReference type="Pfam" id="PF18039">
    <property type="entry name" value="UBA_6"/>
    <property type="match status" value="1"/>
</dbReference>
<keyword evidence="7" id="KW-0378">Hydrolase</keyword>
<dbReference type="InterPro" id="IPR021869">
    <property type="entry name" value="RNase_Zc3h12_NYN"/>
</dbReference>
<dbReference type="InterPro" id="IPR051101">
    <property type="entry name" value="ZC3H12/N4BP1_RNase_Reg"/>
</dbReference>
<dbReference type="GO" id="GO:0036464">
    <property type="term" value="C:cytoplasmic ribonucleoprotein granule"/>
    <property type="evidence" value="ECO:0007669"/>
    <property type="project" value="TreeGrafter"/>
</dbReference>
<dbReference type="GO" id="GO:0008270">
    <property type="term" value="F:zinc ion binding"/>
    <property type="evidence" value="ECO:0007669"/>
    <property type="project" value="UniProtKB-KW"/>
</dbReference>
<evidence type="ECO:0000313" key="13">
    <source>
        <dbReference type="Ensembl" id="ENSAZOP00000024650.1"/>
    </source>
</evidence>
<evidence type="ECO:0000256" key="2">
    <source>
        <dbReference type="ARBA" id="ARBA00010922"/>
    </source>
</evidence>
<evidence type="ECO:0000256" key="11">
    <source>
        <dbReference type="SAM" id="MobiDB-lite"/>
    </source>
</evidence>
<dbReference type="InterPro" id="IPR040546">
    <property type="entry name" value="Rege-1_UBA-like"/>
</dbReference>
<keyword evidence="9" id="KW-0460">Magnesium</keyword>
<feature type="compositionally biased region" description="Low complexity" evidence="11">
    <location>
        <begin position="484"/>
        <end position="497"/>
    </location>
</feature>
<dbReference type="Pfam" id="PF11977">
    <property type="entry name" value="RNase_Zc3h12a"/>
    <property type="match status" value="1"/>
</dbReference>
<evidence type="ECO:0000256" key="10">
    <source>
        <dbReference type="PROSITE-ProRule" id="PRU00723"/>
    </source>
</evidence>
<dbReference type="GO" id="GO:0004521">
    <property type="term" value="F:RNA endonuclease activity"/>
    <property type="evidence" value="ECO:0007669"/>
    <property type="project" value="TreeGrafter"/>
</dbReference>
<keyword evidence="8 10" id="KW-0862">Zinc</keyword>
<dbReference type="CDD" id="cd18729">
    <property type="entry name" value="PIN_Zc3h12-like"/>
    <property type="match status" value="1"/>
</dbReference>
<protein>
    <submittedName>
        <fullName evidence="13">Zinc finger CCCH-type containing 12D</fullName>
    </submittedName>
</protein>
<evidence type="ECO:0000256" key="7">
    <source>
        <dbReference type="ARBA" id="ARBA00022801"/>
    </source>
</evidence>
<dbReference type="AlphaFoldDB" id="A0A8B9VHV0"/>
<evidence type="ECO:0000256" key="5">
    <source>
        <dbReference type="ARBA" id="ARBA00022759"/>
    </source>
</evidence>
<feature type="domain" description="C3H1-type" evidence="12">
    <location>
        <begin position="278"/>
        <end position="303"/>
    </location>
</feature>
<keyword evidence="4 10" id="KW-0479">Metal-binding</keyword>
<evidence type="ECO:0000256" key="4">
    <source>
        <dbReference type="ARBA" id="ARBA00022723"/>
    </source>
</evidence>
<dbReference type="PANTHER" id="PTHR12876:SF11">
    <property type="entry name" value="RIBONUCLEASE ZC3H12D-RELATED"/>
    <property type="match status" value="1"/>
</dbReference>
<comment type="similarity">
    <text evidence="2">Belongs to the ZC3H12 family.</text>
</comment>
<organism evidence="13 14">
    <name type="scientific">Anas zonorhyncha</name>
    <name type="common">Eastern spot-billed duck</name>
    <dbReference type="NCBI Taxonomy" id="75864"/>
    <lineage>
        <taxon>Eukaryota</taxon>
        <taxon>Metazoa</taxon>
        <taxon>Chordata</taxon>
        <taxon>Craniata</taxon>
        <taxon>Vertebrata</taxon>
        <taxon>Euteleostomi</taxon>
        <taxon>Archelosauria</taxon>
        <taxon>Archosauria</taxon>
        <taxon>Dinosauria</taxon>
        <taxon>Saurischia</taxon>
        <taxon>Theropoda</taxon>
        <taxon>Coelurosauria</taxon>
        <taxon>Aves</taxon>
        <taxon>Neognathae</taxon>
        <taxon>Galloanserae</taxon>
        <taxon>Anseriformes</taxon>
        <taxon>Anatidae</taxon>
        <taxon>Anatinae</taxon>
        <taxon>Anas</taxon>
    </lineage>
</organism>
<sequence>MPTGMALAASSNPPPPRSRGAPAAGMEVHHSKLDFFCKLGYSKQDICKVLENLGQEALEDDVLKELIRMGSKPQALESQAQPAPPKLIARGSCSTSPVSQWLGGDESDSSSHLRPIVIDGSNVAMSHGNKEVFSCWGIRLAVDWFRERGHTYIKVFVPLWRKEPPRQDSPIADQHILEELEKQSILVYTPSRKVKGKRVVCYDDRYIVKVAYEKDGVIVSNDHYRDLQNENPEWKWFIEQRLLMYSFVSNRFMPPDDPLGRHGPTLNNFLSKKPVLPEPTWQPCPYGKKCTYGNKCKFYHPERPHQAQLSVADELRAKIKVPGGLGKEEEPCTHSPCRMGGDPVPPATGTETLQGANSGVGHCCYTAWSPGSYRPRLADAWALGPDPALEQDQRLPEALRDGGALVEELSALSISEEAFGGAGPARAPQDREVADSPRGCCGLRHGPFLLHHHHPSDCVWRHLEHRWPQESPQEPSSRCLPARPQHSPALQAQQQQHLLPPSTISPAGLLQGYGERSALPRRCFPSQSLLLDASSGLSFFQKAYAYPDAAYCSYWLPPAARPPCAQPASIHRELCTMFSCAEVNRVMALYPDIKDMASLTLLIQRHRNL</sequence>
<keyword evidence="6 10" id="KW-0863">Zinc-finger</keyword>
<dbReference type="Gene3D" id="3.40.50.11980">
    <property type="match status" value="1"/>
</dbReference>
<keyword evidence="14" id="KW-1185">Reference proteome</keyword>
<dbReference type="Proteomes" id="UP000694549">
    <property type="component" value="Unplaced"/>
</dbReference>
<evidence type="ECO:0000256" key="8">
    <source>
        <dbReference type="ARBA" id="ARBA00022833"/>
    </source>
</evidence>
<evidence type="ECO:0000256" key="9">
    <source>
        <dbReference type="ARBA" id="ARBA00022842"/>
    </source>
</evidence>
<reference evidence="13" key="1">
    <citation type="submission" date="2025-08" db="UniProtKB">
        <authorList>
            <consortium name="Ensembl"/>
        </authorList>
    </citation>
    <scope>IDENTIFICATION</scope>
</reference>